<feature type="signal peptide" evidence="1">
    <location>
        <begin position="1"/>
        <end position="26"/>
    </location>
</feature>
<dbReference type="EMBL" id="JBHRYB010000003">
    <property type="protein sequence ID" value="MFC3679283.1"/>
    <property type="molecule type" value="Genomic_DNA"/>
</dbReference>
<keyword evidence="3" id="KW-1185">Reference proteome</keyword>
<feature type="chain" id="PRO_5047342104" evidence="1">
    <location>
        <begin position="27"/>
        <end position="572"/>
    </location>
</feature>
<reference evidence="3" key="1">
    <citation type="journal article" date="2019" name="Int. J. Syst. Evol. Microbiol.">
        <title>The Global Catalogue of Microorganisms (GCM) 10K type strain sequencing project: providing services to taxonomists for standard genome sequencing and annotation.</title>
        <authorList>
            <consortium name="The Broad Institute Genomics Platform"/>
            <consortium name="The Broad Institute Genome Sequencing Center for Infectious Disease"/>
            <person name="Wu L."/>
            <person name="Ma J."/>
        </authorList>
    </citation>
    <scope>NUCLEOTIDE SEQUENCE [LARGE SCALE GENOMIC DNA]</scope>
    <source>
        <strain evidence="3">KCTC 42424</strain>
    </source>
</reference>
<comment type="caution">
    <text evidence="2">The sequence shown here is derived from an EMBL/GenBank/DDBJ whole genome shotgun (WGS) entry which is preliminary data.</text>
</comment>
<accession>A0ABV7VQN3</accession>
<organism evidence="2 3">
    <name type="scientific">Bacterioplanoides pacificum</name>
    <dbReference type="NCBI Taxonomy" id="1171596"/>
    <lineage>
        <taxon>Bacteria</taxon>
        <taxon>Pseudomonadati</taxon>
        <taxon>Pseudomonadota</taxon>
        <taxon>Gammaproteobacteria</taxon>
        <taxon>Oceanospirillales</taxon>
        <taxon>Oceanospirillaceae</taxon>
        <taxon>Bacterioplanoides</taxon>
    </lineage>
</organism>
<sequence length="572" mass="63762">MKRPQRTALVRMALVLLSATLISACASYGSGVQQALDQVKQGDLKASEASFKKALKPVGNDALLYHLELGIVKHLQGDYSGSNELLSQADRIAEQLETTSVTDTLAVMMSNPRQGPYGGAEFEKMFINYYKAMNYFGIAQNASSRNQRLDALDGARVESRRLIIRLNDLNSRKGTYAEQKDKDEQTFTQLLKIFEKLQGNLIDMDQLQYRDDAMAHYLTGISFEMNGEYDNARISYQKAATSYEQGFVKQFRLDKAMISQAWFDVVRMMRKLGDRNDAKRLAKRKLSQQQRAELQKWDNSAQLIVLEDKGMAPQRREMNLELSANNTLQALEIRPYSVYNNPAQLAWFYVLYADKGILDAVTNYLDANEVGFVFSSFTKTVTLGPLWDSAVGLGLIQAIGSSMRITIPYYEPIAKMGPSDLLIGDDSYRLIKSSNPAQMGLQEQIVNSGFDIQMALARASLKALTAAKVGQVGGEFGGLLATVGKLTAQLTDAAETRNWLLLPSDVRIRRVALEPGVHQLTLDSTLEYGQHQRQQTTVTLESGDIHLWQVRSFADVVPTKDSQVSALIQTGN</sequence>
<name>A0ABV7VQN3_9GAMM</name>
<protein>
    <submittedName>
        <fullName evidence="2">Uncharacterized protein</fullName>
    </submittedName>
</protein>
<dbReference type="InterPro" id="IPR011990">
    <property type="entry name" value="TPR-like_helical_dom_sf"/>
</dbReference>
<evidence type="ECO:0000256" key="1">
    <source>
        <dbReference type="SAM" id="SignalP"/>
    </source>
</evidence>
<gene>
    <name evidence="2" type="ORF">ACFOMG_04050</name>
</gene>
<evidence type="ECO:0000313" key="2">
    <source>
        <dbReference type="EMBL" id="MFC3679283.1"/>
    </source>
</evidence>
<evidence type="ECO:0000313" key="3">
    <source>
        <dbReference type="Proteomes" id="UP001595722"/>
    </source>
</evidence>
<proteinExistence type="predicted"/>
<dbReference type="Proteomes" id="UP001595722">
    <property type="component" value="Unassembled WGS sequence"/>
</dbReference>
<dbReference type="Gene3D" id="1.25.40.10">
    <property type="entry name" value="Tetratricopeptide repeat domain"/>
    <property type="match status" value="1"/>
</dbReference>
<dbReference type="PROSITE" id="PS51257">
    <property type="entry name" value="PROKAR_LIPOPROTEIN"/>
    <property type="match status" value="1"/>
</dbReference>
<keyword evidence="1" id="KW-0732">Signal</keyword>
<dbReference type="SUPFAM" id="SSF48452">
    <property type="entry name" value="TPR-like"/>
    <property type="match status" value="1"/>
</dbReference>
<dbReference type="RefSeq" id="WP_376864939.1">
    <property type="nucleotide sequence ID" value="NZ_JBHRYB010000003.1"/>
</dbReference>